<gene>
    <name evidence="2" type="ORF">A2227_02735</name>
</gene>
<feature type="region of interest" description="Disordered" evidence="1">
    <location>
        <begin position="78"/>
        <end position="104"/>
    </location>
</feature>
<dbReference type="NCBIfam" id="NF038144">
    <property type="entry name" value="PxxKW"/>
    <property type="match status" value="1"/>
</dbReference>
<proteinExistence type="predicted"/>
<protein>
    <submittedName>
        <fullName evidence="2">Uncharacterized protein</fullName>
    </submittedName>
</protein>
<dbReference type="AlphaFoldDB" id="A0A1F5SHD9"/>
<name>A0A1F5SHD9_9BACT</name>
<evidence type="ECO:0000313" key="3">
    <source>
        <dbReference type="Proteomes" id="UP000178367"/>
    </source>
</evidence>
<dbReference type="Pfam" id="PF20657">
    <property type="entry name" value="DUF6811"/>
    <property type="match status" value="1"/>
</dbReference>
<sequence>MKCETIRKGSECAFMTQKGCAYSGGACREIVPACQGCNKIVAIGSGQYCSACPDPAKKWKNGLCNLASNAARVIDRDGKGTGGAVNTMKKTNPQKAAKRAARGK</sequence>
<reference evidence="2 3" key="1">
    <citation type="journal article" date="2016" name="Nat. Commun.">
        <title>Thousands of microbial genomes shed light on interconnected biogeochemical processes in an aquifer system.</title>
        <authorList>
            <person name="Anantharaman K."/>
            <person name="Brown C.T."/>
            <person name="Hug L.A."/>
            <person name="Sharon I."/>
            <person name="Castelle C.J."/>
            <person name="Probst A.J."/>
            <person name="Thomas B.C."/>
            <person name="Singh A."/>
            <person name="Wilkins M.J."/>
            <person name="Karaoz U."/>
            <person name="Brodie E.L."/>
            <person name="Williams K.H."/>
            <person name="Hubbard S.S."/>
            <person name="Banfield J.F."/>
        </authorList>
    </citation>
    <scope>NUCLEOTIDE SEQUENCE [LARGE SCALE GENOMIC DNA]</scope>
</reference>
<dbReference type="STRING" id="1797994.A2227_02735"/>
<accession>A0A1F5SHD9</accession>
<evidence type="ECO:0000256" key="1">
    <source>
        <dbReference type="SAM" id="MobiDB-lite"/>
    </source>
</evidence>
<dbReference type="InterPro" id="IPR047766">
    <property type="entry name" value="PxxKW_fam"/>
</dbReference>
<comment type="caution">
    <text evidence="2">The sequence shown here is derived from an EMBL/GenBank/DDBJ whole genome shotgun (WGS) entry which is preliminary data.</text>
</comment>
<dbReference type="EMBL" id="MFGB01000017">
    <property type="protein sequence ID" value="OGF26110.1"/>
    <property type="molecule type" value="Genomic_DNA"/>
</dbReference>
<evidence type="ECO:0000313" key="2">
    <source>
        <dbReference type="EMBL" id="OGF26110.1"/>
    </source>
</evidence>
<organism evidence="2 3">
    <name type="scientific">Candidatus Falkowbacteria bacterium RIFOXYA2_FULL_47_19</name>
    <dbReference type="NCBI Taxonomy" id="1797994"/>
    <lineage>
        <taxon>Bacteria</taxon>
        <taxon>Candidatus Falkowiibacteriota</taxon>
    </lineage>
</organism>
<dbReference type="Proteomes" id="UP000178367">
    <property type="component" value="Unassembled WGS sequence"/>
</dbReference>